<evidence type="ECO:0000256" key="1">
    <source>
        <dbReference type="SAM" id="MobiDB-lite"/>
    </source>
</evidence>
<reference evidence="2 3" key="1">
    <citation type="submission" date="2022-07" db="EMBL/GenBank/DDBJ databases">
        <title>Methylomonas rivi sp. nov., Methylomonas rosea sp. nov., Methylomonas aureus sp. nov. and Methylomonas subterranea sp. nov., four novel methanotrophs isolated from a freshwater creek and the deep terrestrial subsurface.</title>
        <authorList>
            <person name="Abin C."/>
            <person name="Sankaranarayanan K."/>
            <person name="Garner C."/>
            <person name="Sindelar R."/>
            <person name="Kotary K."/>
            <person name="Garner R."/>
            <person name="Barclay S."/>
            <person name="Lawson P."/>
            <person name="Krumholz L."/>
        </authorList>
    </citation>
    <scope>NUCLEOTIDE SEQUENCE [LARGE SCALE GENOMIC DNA]</scope>
    <source>
        <strain evidence="2 3">SURF-2</strain>
    </source>
</reference>
<organism evidence="2 3">
    <name type="scientific">Methylomonas subterranea</name>
    <dbReference type="NCBI Taxonomy" id="2952225"/>
    <lineage>
        <taxon>Bacteria</taxon>
        <taxon>Pseudomonadati</taxon>
        <taxon>Pseudomonadota</taxon>
        <taxon>Gammaproteobacteria</taxon>
        <taxon>Methylococcales</taxon>
        <taxon>Methylococcaceae</taxon>
        <taxon>Methylomonas</taxon>
    </lineage>
</organism>
<gene>
    <name evidence="2" type="ORF">NP590_11275</name>
</gene>
<accession>A0ABT1THG3</accession>
<dbReference type="EMBL" id="JANIBJ010000019">
    <property type="protein sequence ID" value="MCQ8104688.1"/>
    <property type="molecule type" value="Genomic_DNA"/>
</dbReference>
<comment type="caution">
    <text evidence="2">The sequence shown here is derived from an EMBL/GenBank/DDBJ whole genome shotgun (WGS) entry which is preliminary data.</text>
</comment>
<evidence type="ECO:0000313" key="2">
    <source>
        <dbReference type="EMBL" id="MCQ8104688.1"/>
    </source>
</evidence>
<proteinExistence type="predicted"/>
<dbReference type="RefSeq" id="WP_256602489.1">
    <property type="nucleotide sequence ID" value="NZ_JANIBJ010000019.1"/>
</dbReference>
<feature type="region of interest" description="Disordered" evidence="1">
    <location>
        <begin position="118"/>
        <end position="137"/>
    </location>
</feature>
<name>A0ABT1THG3_9GAMM</name>
<dbReference type="Proteomes" id="UP001524499">
    <property type="component" value="Unassembled WGS sequence"/>
</dbReference>
<evidence type="ECO:0000313" key="3">
    <source>
        <dbReference type="Proteomes" id="UP001524499"/>
    </source>
</evidence>
<keyword evidence="3" id="KW-1185">Reference proteome</keyword>
<sequence>MADYLPVRVIQITERKTDDGEIRKSAVCQTVQPEQFNLNLSRLDAARLQKFNDNVGNIIMVPIRRGEINGRPFTSIADGHIFRDSDVVATFSLTDKPDSGLPLVNVVDLAPAADQPPAVEAIDEKQPEKPALAFGKK</sequence>
<protein>
    <submittedName>
        <fullName evidence="2">Uncharacterized protein</fullName>
    </submittedName>
</protein>